<evidence type="ECO:0000259" key="1">
    <source>
        <dbReference type="Pfam" id="PF03372"/>
    </source>
</evidence>
<dbReference type="InterPro" id="IPR036691">
    <property type="entry name" value="Endo/exonu/phosph_ase_sf"/>
</dbReference>
<dbReference type="SUPFAM" id="SSF56219">
    <property type="entry name" value="DNase I-like"/>
    <property type="match status" value="1"/>
</dbReference>
<evidence type="ECO:0000313" key="4">
    <source>
        <dbReference type="WBParaSite" id="GPUH_0001224601-mRNA-1"/>
    </source>
</evidence>
<keyword evidence="3" id="KW-1185">Reference proteome</keyword>
<dbReference type="GO" id="GO:0000175">
    <property type="term" value="F:3'-5'-RNA exonuclease activity"/>
    <property type="evidence" value="ECO:0007669"/>
    <property type="project" value="TreeGrafter"/>
</dbReference>
<dbReference type="EMBL" id="UYRT01079151">
    <property type="protein sequence ID" value="VDN20096.1"/>
    <property type="molecule type" value="Genomic_DNA"/>
</dbReference>
<evidence type="ECO:0000313" key="2">
    <source>
        <dbReference type="EMBL" id="VDN20096.1"/>
    </source>
</evidence>
<name>A0A183DU41_9BILA</name>
<dbReference type="PANTHER" id="PTHR12121:SF37">
    <property type="entry name" value="2',5'-PHOSPHODIESTERASE 12"/>
    <property type="match status" value="1"/>
</dbReference>
<proteinExistence type="predicted"/>
<feature type="domain" description="Endonuclease/exonuclease/phosphatase" evidence="1">
    <location>
        <begin position="295"/>
        <end position="569"/>
    </location>
</feature>
<reference evidence="4" key="1">
    <citation type="submission" date="2016-06" db="UniProtKB">
        <authorList>
            <consortium name="WormBaseParasite"/>
        </authorList>
    </citation>
    <scope>IDENTIFICATION</scope>
</reference>
<sequence>MKRNPTQKVKKYAKRYPESVVLMWIANAPKTARNKNPSESENKQNYSKNGLRNTVILTVSCRLQSLYIHFLYNVPNSGELLEVNLMRPLDELFAQTCDKIKEKLQKSFLKQTKQMLCDEVLDYEFVVSAPCLPNLLLSTNEQVYEDKEFAELHINDDFYRIVRDPPRCTKLALKLKPIVECPLMATSQKVDPCFHWYVADADISLTIPQLESTSAGQSSFSIKDWTYRCSGPFFCPSIEDVGKRVCVLLDMGPDSIVQCIASDDLVSVVDEPLIFEERQSLHCECRADNGSVRLMSYNVLADLYLDLKLRQEDLYFPYCPKEYQDYAYRYPLLLREIPGYNADIIFLQEVDERLWLRFLPVLMSAYNYGTHFKRKGLQVNEGLVICYRNEQFSDIGSGDILLLANTHLFFDPRYEIIKILQALLCARWIARIACECAIRKPELRLRILFAGDFNSTSDGAVFELLSTGSFSNRCDSLTYSKYLQDDVVFTIQPSSSMYSLKLKSLADETQFTNFTRHYRYSGEIAGFEGCLDYIWGSENIEVEKVVPMPPKELVKKYTALPSKICPSDHLPLVCDVRFC</sequence>
<dbReference type="GO" id="GO:0005739">
    <property type="term" value="C:mitochondrion"/>
    <property type="evidence" value="ECO:0007669"/>
    <property type="project" value="TreeGrafter"/>
</dbReference>
<organism evidence="4">
    <name type="scientific">Gongylonema pulchrum</name>
    <dbReference type="NCBI Taxonomy" id="637853"/>
    <lineage>
        <taxon>Eukaryota</taxon>
        <taxon>Metazoa</taxon>
        <taxon>Ecdysozoa</taxon>
        <taxon>Nematoda</taxon>
        <taxon>Chromadorea</taxon>
        <taxon>Rhabditida</taxon>
        <taxon>Spirurina</taxon>
        <taxon>Spiruromorpha</taxon>
        <taxon>Spiruroidea</taxon>
        <taxon>Gongylonematidae</taxon>
        <taxon>Gongylonema</taxon>
    </lineage>
</organism>
<gene>
    <name evidence="2" type="ORF">GPUH_LOCUS12232</name>
</gene>
<dbReference type="Gene3D" id="3.60.10.10">
    <property type="entry name" value="Endonuclease/exonuclease/phosphatase"/>
    <property type="match status" value="1"/>
</dbReference>
<dbReference type="OrthoDB" id="412787at2759"/>
<protein>
    <submittedName>
        <fullName evidence="4">Endo/exonuclease/phosphatase domain-containing protein</fullName>
    </submittedName>
</protein>
<evidence type="ECO:0000313" key="3">
    <source>
        <dbReference type="Proteomes" id="UP000271098"/>
    </source>
</evidence>
<dbReference type="AlphaFoldDB" id="A0A183DU41"/>
<dbReference type="InterPro" id="IPR005135">
    <property type="entry name" value="Endo/exonuclease/phosphatase"/>
</dbReference>
<dbReference type="WBParaSite" id="GPUH_0001224601-mRNA-1">
    <property type="protein sequence ID" value="GPUH_0001224601-mRNA-1"/>
    <property type="gene ID" value="GPUH_0001224601"/>
</dbReference>
<accession>A0A183DU41</accession>
<reference evidence="2 3" key="2">
    <citation type="submission" date="2018-11" db="EMBL/GenBank/DDBJ databases">
        <authorList>
            <consortium name="Pathogen Informatics"/>
        </authorList>
    </citation>
    <scope>NUCLEOTIDE SEQUENCE [LARGE SCALE GENOMIC DNA]</scope>
</reference>
<dbReference type="Pfam" id="PF03372">
    <property type="entry name" value="Exo_endo_phos"/>
    <property type="match status" value="1"/>
</dbReference>
<dbReference type="PANTHER" id="PTHR12121">
    <property type="entry name" value="CARBON CATABOLITE REPRESSOR PROTEIN 4"/>
    <property type="match status" value="1"/>
</dbReference>
<dbReference type="InterPro" id="IPR050410">
    <property type="entry name" value="CCR4/nocturin_mRNA_transcr"/>
</dbReference>
<dbReference type="Proteomes" id="UP000271098">
    <property type="component" value="Unassembled WGS sequence"/>
</dbReference>
<dbReference type="GO" id="GO:0000288">
    <property type="term" value="P:nuclear-transcribed mRNA catabolic process, deadenylation-dependent decay"/>
    <property type="evidence" value="ECO:0007669"/>
    <property type="project" value="TreeGrafter"/>
</dbReference>